<organism evidence="4 5">
    <name type="scientific">Sediminicurvatus halobius</name>
    <dbReference type="NCBI Taxonomy" id="2182432"/>
    <lineage>
        <taxon>Bacteria</taxon>
        <taxon>Pseudomonadati</taxon>
        <taxon>Pseudomonadota</taxon>
        <taxon>Gammaproteobacteria</taxon>
        <taxon>Chromatiales</taxon>
        <taxon>Ectothiorhodospiraceae</taxon>
        <taxon>Sediminicurvatus</taxon>
    </lineage>
</organism>
<sequence length="325" mass="34032">MEAWTITEHGGPEVLSRVQRPTPEPGGDEVRVAVRAVGINRADLLQRLGHYPAPPGAPPDVPGLEFAGEVDAVGPRVTRWQPGDRVMGITGGGAYAEAVCVHEGELLAVPDGLDWPQAAAFPEAFLTAWQGLVTVGGLAAGDRCLIRGASSGIGIAAVQLAAALGAEPIGSSRSDERLARLRALGLAHALPGSEGVDREALKAVAPGGVALVLELVAGERFDESLAALAPEGTLVLVGLMAGMEARLPLARVLMRRLQIRSFTLRSLPLEGRLRLAREARRHLLPLLAAGRLQPVVDTVLPFAEAPEAHRRMAAGGHFGKIVLSH</sequence>
<feature type="domain" description="Enoyl reductase (ER)" evidence="3">
    <location>
        <begin position="10"/>
        <end position="323"/>
    </location>
</feature>
<dbReference type="Proteomes" id="UP000245474">
    <property type="component" value="Unassembled WGS sequence"/>
</dbReference>
<evidence type="ECO:0000259" key="3">
    <source>
        <dbReference type="SMART" id="SM00829"/>
    </source>
</evidence>
<dbReference type="EMBL" id="QFFI01000005">
    <property type="protein sequence ID" value="PWG64666.1"/>
    <property type="molecule type" value="Genomic_DNA"/>
</dbReference>
<dbReference type="Gene3D" id="3.90.180.10">
    <property type="entry name" value="Medium-chain alcohol dehydrogenases, catalytic domain"/>
    <property type="match status" value="1"/>
</dbReference>
<protein>
    <submittedName>
        <fullName evidence="4">NAD(P)H-quinone oxidoreductase</fullName>
    </submittedName>
</protein>
<dbReference type="NCBIfam" id="TIGR02824">
    <property type="entry name" value="quinone_pig3"/>
    <property type="match status" value="1"/>
</dbReference>
<gene>
    <name evidence="4" type="ORF">DEM34_04885</name>
</gene>
<dbReference type="GO" id="GO:0016651">
    <property type="term" value="F:oxidoreductase activity, acting on NAD(P)H"/>
    <property type="evidence" value="ECO:0007669"/>
    <property type="project" value="TreeGrafter"/>
</dbReference>
<dbReference type="InterPro" id="IPR020843">
    <property type="entry name" value="ER"/>
</dbReference>
<dbReference type="SUPFAM" id="SSF50129">
    <property type="entry name" value="GroES-like"/>
    <property type="match status" value="1"/>
</dbReference>
<dbReference type="SUPFAM" id="SSF51735">
    <property type="entry name" value="NAD(P)-binding Rossmann-fold domains"/>
    <property type="match status" value="1"/>
</dbReference>
<dbReference type="InterPro" id="IPR014189">
    <property type="entry name" value="Quinone_OxRdtase_PIG3"/>
</dbReference>
<proteinExistence type="predicted"/>
<dbReference type="SMART" id="SM00829">
    <property type="entry name" value="PKS_ER"/>
    <property type="match status" value="1"/>
</dbReference>
<dbReference type="GO" id="GO:0070402">
    <property type="term" value="F:NADPH binding"/>
    <property type="evidence" value="ECO:0007669"/>
    <property type="project" value="TreeGrafter"/>
</dbReference>
<dbReference type="Pfam" id="PF08240">
    <property type="entry name" value="ADH_N"/>
    <property type="match status" value="1"/>
</dbReference>
<dbReference type="InterPro" id="IPR013149">
    <property type="entry name" value="ADH-like_C"/>
</dbReference>
<dbReference type="PANTHER" id="PTHR48106">
    <property type="entry name" value="QUINONE OXIDOREDUCTASE PIG3-RELATED"/>
    <property type="match status" value="1"/>
</dbReference>
<dbReference type="AlphaFoldDB" id="A0A2U2N646"/>
<dbReference type="InterPro" id="IPR013154">
    <property type="entry name" value="ADH-like_N"/>
</dbReference>
<keyword evidence="1" id="KW-0521">NADP</keyword>
<keyword evidence="5" id="KW-1185">Reference proteome</keyword>
<reference evidence="4 5" key="1">
    <citation type="submission" date="2018-05" db="EMBL/GenBank/DDBJ databases">
        <title>Spiribacter halobius sp. nov., a moderately halophilic bacterium isolated from marine solar saltern.</title>
        <authorList>
            <person name="Zheng W.-S."/>
            <person name="Lu D.-C."/>
            <person name="Du Z.-J."/>
        </authorList>
    </citation>
    <scope>NUCLEOTIDE SEQUENCE [LARGE SCALE GENOMIC DNA]</scope>
    <source>
        <strain evidence="4 5">E85</strain>
    </source>
</reference>
<evidence type="ECO:0000256" key="2">
    <source>
        <dbReference type="ARBA" id="ARBA00023002"/>
    </source>
</evidence>
<evidence type="ECO:0000313" key="4">
    <source>
        <dbReference type="EMBL" id="PWG64666.1"/>
    </source>
</evidence>
<evidence type="ECO:0000313" key="5">
    <source>
        <dbReference type="Proteomes" id="UP000245474"/>
    </source>
</evidence>
<dbReference type="InterPro" id="IPR011032">
    <property type="entry name" value="GroES-like_sf"/>
</dbReference>
<accession>A0A2U2N646</accession>
<keyword evidence="2" id="KW-0560">Oxidoreductase</keyword>
<dbReference type="InterPro" id="IPR036291">
    <property type="entry name" value="NAD(P)-bd_dom_sf"/>
</dbReference>
<comment type="caution">
    <text evidence="4">The sequence shown here is derived from an EMBL/GenBank/DDBJ whole genome shotgun (WGS) entry which is preliminary data.</text>
</comment>
<dbReference type="Pfam" id="PF00107">
    <property type="entry name" value="ADH_zinc_N"/>
    <property type="match status" value="1"/>
</dbReference>
<name>A0A2U2N646_9GAMM</name>
<dbReference type="CDD" id="cd05276">
    <property type="entry name" value="p53_inducible_oxidoreductase"/>
    <property type="match status" value="1"/>
</dbReference>
<dbReference type="OrthoDB" id="9785812at2"/>
<evidence type="ECO:0000256" key="1">
    <source>
        <dbReference type="ARBA" id="ARBA00022857"/>
    </source>
</evidence>
<dbReference type="Gene3D" id="3.40.50.720">
    <property type="entry name" value="NAD(P)-binding Rossmann-like Domain"/>
    <property type="match status" value="1"/>
</dbReference>
<dbReference type="RefSeq" id="WP_109676842.1">
    <property type="nucleotide sequence ID" value="NZ_CP086615.1"/>
</dbReference>
<dbReference type="PANTHER" id="PTHR48106:SF8">
    <property type="entry name" value="OS02G0805600 PROTEIN"/>
    <property type="match status" value="1"/>
</dbReference>